<evidence type="ECO:0000313" key="1">
    <source>
        <dbReference type="EMBL" id="RKE02409.1"/>
    </source>
</evidence>
<accession>A0A419X468</accession>
<organism evidence="1 2">
    <name type="scientific">Marinifilum flexuosum</name>
    <dbReference type="NCBI Taxonomy" id="1117708"/>
    <lineage>
        <taxon>Bacteria</taxon>
        <taxon>Pseudomonadati</taxon>
        <taxon>Bacteroidota</taxon>
        <taxon>Bacteroidia</taxon>
        <taxon>Marinilabiliales</taxon>
        <taxon>Marinifilaceae</taxon>
    </lineage>
</organism>
<comment type="caution">
    <text evidence="1">The sequence shown here is derived from an EMBL/GenBank/DDBJ whole genome shotgun (WGS) entry which is preliminary data.</text>
</comment>
<dbReference type="Proteomes" id="UP000284531">
    <property type="component" value="Unassembled WGS sequence"/>
</dbReference>
<dbReference type="AlphaFoldDB" id="A0A419X468"/>
<dbReference type="EMBL" id="RAPQ01000009">
    <property type="protein sequence ID" value="RKE02409.1"/>
    <property type="molecule type" value="Genomic_DNA"/>
</dbReference>
<dbReference type="OrthoDB" id="9811910at2"/>
<evidence type="ECO:0000313" key="2">
    <source>
        <dbReference type="Proteomes" id="UP000284531"/>
    </source>
</evidence>
<protein>
    <submittedName>
        <fullName evidence="1">Uncharacterized protein</fullName>
    </submittedName>
</protein>
<reference evidence="1 2" key="1">
    <citation type="submission" date="2018-09" db="EMBL/GenBank/DDBJ databases">
        <title>Genomic Encyclopedia of Archaeal and Bacterial Type Strains, Phase II (KMG-II): from individual species to whole genera.</title>
        <authorList>
            <person name="Goeker M."/>
        </authorList>
    </citation>
    <scope>NUCLEOTIDE SEQUENCE [LARGE SCALE GENOMIC DNA]</scope>
    <source>
        <strain evidence="1 2">DSM 21950</strain>
    </source>
</reference>
<keyword evidence="2" id="KW-1185">Reference proteome</keyword>
<proteinExistence type="predicted"/>
<sequence length="123" mass="14508">MNTSFEKRIERFLQEQPESDAAKIILKLKQQYPHHKTFYDIFDSFYSKIGGIFGTQTLFIENSNKEYYTPYIQFAKGNPVNLPEGKRLLYDPSVPFSEEECYSKLAKKIVYTLLTVKDIEQYI</sequence>
<gene>
    <name evidence="1" type="ORF">BXY64_2498</name>
</gene>
<name>A0A419X468_9BACT</name>
<dbReference type="RefSeq" id="WP_120240278.1">
    <property type="nucleotide sequence ID" value="NZ_RAPQ01000009.1"/>
</dbReference>